<evidence type="ECO:0000256" key="7">
    <source>
        <dbReference type="ARBA" id="ARBA00043987"/>
    </source>
</evidence>
<feature type="transmembrane region" description="Helical" evidence="8">
    <location>
        <begin position="102"/>
        <end position="122"/>
    </location>
</feature>
<evidence type="ECO:0000256" key="6">
    <source>
        <dbReference type="ARBA" id="ARBA00023136"/>
    </source>
</evidence>
<keyword evidence="2 9" id="KW-0328">Glycosyltransferase</keyword>
<evidence type="ECO:0000256" key="1">
    <source>
        <dbReference type="ARBA" id="ARBA00004141"/>
    </source>
</evidence>
<evidence type="ECO:0000256" key="2">
    <source>
        <dbReference type="ARBA" id="ARBA00022676"/>
    </source>
</evidence>
<dbReference type="Proteomes" id="UP001224674">
    <property type="component" value="Chromosome"/>
</dbReference>
<dbReference type="RefSeq" id="WP_279674984.1">
    <property type="nucleotide sequence ID" value="NZ_CP122566.1"/>
</dbReference>
<gene>
    <name evidence="9" type="primary">mptB</name>
    <name evidence="9" type="ORF">QDX21_01395</name>
</gene>
<comment type="subcellular location">
    <subcellularLocation>
        <location evidence="1">Membrane</location>
        <topology evidence="1">Multi-pass membrane protein</topology>
    </subcellularLocation>
</comment>
<dbReference type="GO" id="GO:0016020">
    <property type="term" value="C:membrane"/>
    <property type="evidence" value="ECO:0007669"/>
    <property type="project" value="UniProtKB-SubCell"/>
</dbReference>
<keyword evidence="10" id="KW-1185">Reference proteome</keyword>
<feature type="transmembrane region" description="Helical" evidence="8">
    <location>
        <begin position="449"/>
        <end position="471"/>
    </location>
</feature>
<feature type="transmembrane region" description="Helical" evidence="8">
    <location>
        <begin position="240"/>
        <end position="268"/>
    </location>
</feature>
<sequence length="554" mass="61095">MTTTEVSTASEQPRRALSPSLVIAAVVGVVGSAMVMLGSYAVGWLAAASPLNQWQVLTPLRATNHGVAIGTLLLTLGCWVMFWAWLRLGIVLRRRVSSQQGFYRFPAGSLAQVTIITTLWILPQLLCLPIFSRDIFAYVNQGRLVLSGGDPYEEGISNLSNWFQLGTDTTWAEDATPYGPIFLWIAASIMALSGVDSPDLAILLFRVVAVAGVALIMYYVPTLAAHYGVDPARAQWISAANPLFIISFVSSAHNDALMVGFAVAGIYYAVRGRGLIAVLLVVASIGIKPITVVLLPFIGLWWAGRNPGWVRKFGYWALTLAIALAVLVAVGLINGYGFGWVSVMAETGTGSVPWSPIGFTYEMIRTPLNALGIPSDWVLDVLKLIGRIASVIIVLILMFTGRQSQLLQRTTWAFATIVLLSPIIQPWYVLWLLPLFVVVGIKGNWQLKLVIVIVAFFLAFGAADQLFIWQFLTVGEFMPHLSTAVSWICIIWILLLDPLTSRMMKEDWHVRDGLKNTWRRLRTLRASDLAFWRITRTPDRPPISREPDRSGADQ</sequence>
<feature type="transmembrane region" description="Helical" evidence="8">
    <location>
        <begin position="381"/>
        <end position="400"/>
    </location>
</feature>
<feature type="transmembrane region" description="Helical" evidence="8">
    <location>
        <begin position="200"/>
        <end position="220"/>
    </location>
</feature>
<evidence type="ECO:0000313" key="9">
    <source>
        <dbReference type="EMBL" id="WGH93498.1"/>
    </source>
</evidence>
<comment type="similarity">
    <text evidence="7">Belongs to the MptA/B family.</text>
</comment>
<dbReference type="GO" id="GO:0016757">
    <property type="term" value="F:glycosyltransferase activity"/>
    <property type="evidence" value="ECO:0007669"/>
    <property type="project" value="UniProtKB-KW"/>
</dbReference>
<evidence type="ECO:0000256" key="5">
    <source>
        <dbReference type="ARBA" id="ARBA00022989"/>
    </source>
</evidence>
<feature type="transmembrane region" description="Helical" evidence="8">
    <location>
        <begin position="477"/>
        <end position="496"/>
    </location>
</feature>
<reference evidence="9 10" key="1">
    <citation type="submission" date="2023-03" db="EMBL/GenBank/DDBJ databases">
        <title>Complete genome sequences of several Auritidibacter ignavus strains isolated from ear infections.</title>
        <authorList>
            <person name="Baehr T."/>
            <person name="Baumhoegger A.M."/>
        </authorList>
    </citation>
    <scope>NUCLEOTIDE SEQUENCE [LARGE SCALE GENOMIC DNA]</scope>
    <source>
        <strain evidence="9 10">BABAE-6</strain>
    </source>
</reference>
<evidence type="ECO:0000256" key="8">
    <source>
        <dbReference type="SAM" id="Phobius"/>
    </source>
</evidence>
<keyword evidence="3" id="KW-0808">Transferase</keyword>
<feature type="transmembrane region" description="Helical" evidence="8">
    <location>
        <begin position="315"/>
        <end position="336"/>
    </location>
</feature>
<name>A0AAJ6AHG3_9MICC</name>
<dbReference type="Pfam" id="PF26314">
    <property type="entry name" value="MptA_B_family"/>
    <property type="match status" value="1"/>
</dbReference>
<feature type="transmembrane region" description="Helical" evidence="8">
    <location>
        <begin position="175"/>
        <end position="193"/>
    </location>
</feature>
<accession>A0AAJ6AHG3</accession>
<dbReference type="AlphaFoldDB" id="A0AAJ6AHG3"/>
<organism evidence="9 10">
    <name type="scientific">Auritidibacter ignavus</name>
    <dbReference type="NCBI Taxonomy" id="678932"/>
    <lineage>
        <taxon>Bacteria</taxon>
        <taxon>Bacillati</taxon>
        <taxon>Actinomycetota</taxon>
        <taxon>Actinomycetes</taxon>
        <taxon>Micrococcales</taxon>
        <taxon>Micrococcaceae</taxon>
        <taxon>Auritidibacter</taxon>
    </lineage>
</organism>
<feature type="transmembrane region" description="Helical" evidence="8">
    <location>
        <begin position="412"/>
        <end position="437"/>
    </location>
</feature>
<feature type="transmembrane region" description="Helical" evidence="8">
    <location>
        <begin position="67"/>
        <end position="90"/>
    </location>
</feature>
<keyword evidence="6 8" id="KW-0472">Membrane</keyword>
<evidence type="ECO:0000256" key="4">
    <source>
        <dbReference type="ARBA" id="ARBA00022692"/>
    </source>
</evidence>
<keyword evidence="4 8" id="KW-0812">Transmembrane</keyword>
<feature type="transmembrane region" description="Helical" evidence="8">
    <location>
        <begin position="275"/>
        <end position="303"/>
    </location>
</feature>
<dbReference type="InterPro" id="IPR049829">
    <property type="entry name" value="MptA/B-like"/>
</dbReference>
<feature type="transmembrane region" description="Helical" evidence="8">
    <location>
        <begin position="21"/>
        <end position="47"/>
    </location>
</feature>
<protein>
    <submittedName>
        <fullName evidence="9">Polyprenol phosphomannose-dependent alpha 1,6 mannosyltransferase MptB</fullName>
    </submittedName>
</protein>
<dbReference type="NCBIfam" id="NF038066">
    <property type="entry name" value="MptB"/>
    <property type="match status" value="1"/>
</dbReference>
<evidence type="ECO:0000256" key="3">
    <source>
        <dbReference type="ARBA" id="ARBA00022679"/>
    </source>
</evidence>
<dbReference type="EMBL" id="CP122566">
    <property type="protein sequence ID" value="WGH93498.1"/>
    <property type="molecule type" value="Genomic_DNA"/>
</dbReference>
<keyword evidence="5 8" id="KW-1133">Transmembrane helix</keyword>
<evidence type="ECO:0000313" key="10">
    <source>
        <dbReference type="Proteomes" id="UP001224674"/>
    </source>
</evidence>
<proteinExistence type="inferred from homology"/>